<evidence type="ECO:0008006" key="3">
    <source>
        <dbReference type="Google" id="ProtNLM"/>
    </source>
</evidence>
<dbReference type="InterPro" id="IPR011053">
    <property type="entry name" value="Single_hybrid_motif"/>
</dbReference>
<protein>
    <recommendedName>
        <fullName evidence="3">Lipoyl-binding domain-containing protein</fullName>
    </recommendedName>
</protein>
<organism evidence="1 2">
    <name type="scientific">Ralstonia holmesii</name>
    <dbReference type="NCBI Taxonomy" id="3058602"/>
    <lineage>
        <taxon>Bacteria</taxon>
        <taxon>Pseudomonadati</taxon>
        <taxon>Pseudomonadota</taxon>
        <taxon>Betaproteobacteria</taxon>
        <taxon>Burkholderiales</taxon>
        <taxon>Burkholderiaceae</taxon>
        <taxon>Ralstonia</taxon>
    </lineage>
</organism>
<dbReference type="AlphaFoldDB" id="A0ABC8QED3"/>
<proteinExistence type="predicted"/>
<dbReference type="Gene3D" id="2.40.50.100">
    <property type="match status" value="1"/>
</dbReference>
<evidence type="ECO:0000313" key="1">
    <source>
        <dbReference type="EMBL" id="CAJ0796844.1"/>
    </source>
</evidence>
<dbReference type="EMBL" id="CATZAT010000007">
    <property type="protein sequence ID" value="CAJ0796844.1"/>
    <property type="molecule type" value="Genomic_DNA"/>
</dbReference>
<name>A0ABC8QED3_9RALS</name>
<evidence type="ECO:0000313" key="2">
    <source>
        <dbReference type="Proteomes" id="UP001189663"/>
    </source>
</evidence>
<comment type="caution">
    <text evidence="1">The sequence shown here is derived from an EMBL/GenBank/DDBJ whole genome shotgun (WGS) entry which is preliminary data.</text>
</comment>
<dbReference type="RefSeq" id="WP_316684272.1">
    <property type="nucleotide sequence ID" value="NZ_CATZAT010000007.1"/>
</dbReference>
<reference evidence="1 2" key="1">
    <citation type="submission" date="2023-07" db="EMBL/GenBank/DDBJ databases">
        <authorList>
            <person name="Peeters C."/>
        </authorList>
    </citation>
    <scope>NUCLEOTIDE SEQUENCE [LARGE SCALE GENOMIC DNA]</scope>
    <source>
        <strain evidence="1 2">LMG 18096</strain>
    </source>
</reference>
<dbReference type="SUPFAM" id="SSF51230">
    <property type="entry name" value="Single hybrid motif"/>
    <property type="match status" value="1"/>
</dbReference>
<sequence length="144" mass="15368">MQIEDIKTLIEQLDATPIREFEYTHGAEALRLVFSRQPAIAQGENGTASAMALQADTVVRQAVVIRAQNVGIYTRGHPLGDMPPASQGDLVLEGQHLGYISVASVVSAVQAPCRGRFGRHIVQDGCVVGYGDPLVEMEGVDAPS</sequence>
<keyword evidence="2" id="KW-1185">Reference proteome</keyword>
<dbReference type="Proteomes" id="UP001189663">
    <property type="component" value="Unassembled WGS sequence"/>
</dbReference>
<accession>A0ABC8QED3</accession>
<gene>
    <name evidence="1" type="ORF">LMG18096_03318</name>
</gene>